<dbReference type="InterPro" id="IPR015500">
    <property type="entry name" value="Peptidase_S8_subtilisin-rel"/>
</dbReference>
<evidence type="ECO:0000313" key="8">
    <source>
        <dbReference type="Proteomes" id="UP001141933"/>
    </source>
</evidence>
<reference evidence="7" key="1">
    <citation type="submission" date="2022-12" db="EMBL/GenBank/DDBJ databases">
        <title>Phocaeicola acetigenes sp. nov., isolated feces from a healthy human.</title>
        <authorList>
            <person name="Do H."/>
            <person name="Ha Y.B."/>
            <person name="Kim J.-S."/>
            <person name="Suh M.K."/>
            <person name="Kim H.S."/>
            <person name="Lee J.-S."/>
        </authorList>
    </citation>
    <scope>NUCLEOTIDE SEQUENCE</scope>
    <source>
        <strain evidence="7">KGMB11183</strain>
    </source>
</reference>
<evidence type="ECO:0000256" key="3">
    <source>
        <dbReference type="ARBA" id="ARBA00022801"/>
    </source>
</evidence>
<dbReference type="PANTHER" id="PTHR43806">
    <property type="entry name" value="PEPTIDASE S8"/>
    <property type="match status" value="1"/>
</dbReference>
<dbReference type="InterPro" id="IPR036852">
    <property type="entry name" value="Peptidase_S8/S53_dom_sf"/>
</dbReference>
<dbReference type="InterPro" id="IPR000209">
    <property type="entry name" value="Peptidase_S8/S53_dom"/>
</dbReference>
<dbReference type="InterPro" id="IPR023828">
    <property type="entry name" value="Peptidase_S8_Ser-AS"/>
</dbReference>
<feature type="domain" description="Peptidase S8/S53" evidence="6">
    <location>
        <begin position="173"/>
        <end position="440"/>
    </location>
</feature>
<evidence type="ECO:0000256" key="5">
    <source>
        <dbReference type="PROSITE-ProRule" id="PRU01240"/>
    </source>
</evidence>
<dbReference type="EMBL" id="JAPZVM010000005">
    <property type="protein sequence ID" value="MCZ8372610.1"/>
    <property type="molecule type" value="Genomic_DNA"/>
</dbReference>
<proteinExistence type="inferred from homology"/>
<feature type="active site" description="Charge relay system" evidence="5">
    <location>
        <position position="216"/>
    </location>
</feature>
<accession>A0ABT4PHT0</accession>
<evidence type="ECO:0000256" key="1">
    <source>
        <dbReference type="ARBA" id="ARBA00011073"/>
    </source>
</evidence>
<dbReference type="InterPro" id="IPR050131">
    <property type="entry name" value="Peptidase_S8_subtilisin-like"/>
</dbReference>
<comment type="similarity">
    <text evidence="1 5">Belongs to the peptidase S8 family.</text>
</comment>
<dbReference type="PRINTS" id="PR00723">
    <property type="entry name" value="SUBTILISIN"/>
</dbReference>
<comment type="caution">
    <text evidence="7">The sequence shown here is derived from an EMBL/GenBank/DDBJ whole genome shotgun (WGS) entry which is preliminary data.</text>
</comment>
<evidence type="ECO:0000256" key="2">
    <source>
        <dbReference type="ARBA" id="ARBA00022670"/>
    </source>
</evidence>
<dbReference type="Proteomes" id="UP001141933">
    <property type="component" value="Unassembled WGS sequence"/>
</dbReference>
<feature type="active site" description="Charge relay system" evidence="5">
    <location>
        <position position="180"/>
    </location>
</feature>
<name>A0ABT4PHT0_9BACT</name>
<dbReference type="Gene3D" id="3.40.50.200">
    <property type="entry name" value="Peptidase S8/S53 domain"/>
    <property type="match status" value="1"/>
</dbReference>
<keyword evidence="4 5" id="KW-0720">Serine protease</keyword>
<dbReference type="CDD" id="cd07493">
    <property type="entry name" value="Peptidases_S8_9"/>
    <property type="match status" value="1"/>
</dbReference>
<keyword evidence="8" id="KW-1185">Reference proteome</keyword>
<evidence type="ECO:0000313" key="7">
    <source>
        <dbReference type="EMBL" id="MCZ8372610.1"/>
    </source>
</evidence>
<dbReference type="PANTHER" id="PTHR43806:SF67">
    <property type="entry name" value="EGF-LIKE DOMAIN-CONTAINING PROTEIN"/>
    <property type="match status" value="1"/>
</dbReference>
<evidence type="ECO:0000259" key="6">
    <source>
        <dbReference type="Pfam" id="PF00082"/>
    </source>
</evidence>
<evidence type="ECO:0000256" key="4">
    <source>
        <dbReference type="ARBA" id="ARBA00022825"/>
    </source>
</evidence>
<gene>
    <name evidence="7" type="ORF">O6P32_07800</name>
</gene>
<keyword evidence="2 5" id="KW-0645">Protease</keyword>
<dbReference type="PROSITE" id="PS51892">
    <property type="entry name" value="SUBTILASE"/>
    <property type="match status" value="1"/>
</dbReference>
<dbReference type="Pfam" id="PF00082">
    <property type="entry name" value="Peptidase_S8"/>
    <property type="match status" value="1"/>
</dbReference>
<dbReference type="PIRSF" id="PIRSF037903">
    <property type="entry name" value="Subtilisin_rel_GFO_2223"/>
    <property type="match status" value="1"/>
</dbReference>
<feature type="active site" description="Charge relay system" evidence="5">
    <location>
        <position position="394"/>
    </location>
</feature>
<keyword evidence="3 5" id="KW-0378">Hydrolase</keyword>
<dbReference type="PROSITE" id="PS00138">
    <property type="entry name" value="SUBTILASE_SER"/>
    <property type="match status" value="1"/>
</dbReference>
<protein>
    <submittedName>
        <fullName evidence="7">S8 family serine peptidase</fullName>
    </submittedName>
</protein>
<sequence>MKIYFFLLNFVMMMTWSTVSGEVLCRYRVYLADKNCTAYSLDRPEEFLSSRAIERRMRQHLAVDSTDLPVCRTYIEEIRRSGGKVLNHSKWNNTVVVELSRHEVLDSIRTLPFVKKVKRVWIAPDGAIPRNKERKKMITNKVTKTDDYYGHAAAQIRMHHGDSLHAAGFRGEGMQIAVIDAGYYNVDAIKLFRHLNLLGVHDFVNPDSDIYEEHSHGLKVLSCLAVDKPNVMVGTAPKASYWLLRSEDNDTEQPIEEDNWAAAIEFADSVGVDVVNTSLGYYEFDDKEENYRYRDLDGKTSFMSVTAEKAAGKGLLVVCSAGNAGGGKWKKISPPADAEDVITVGALDYDRTNADFSSIGNTADGRVKPDIMALGVRAVVVGENGGISRASGTSFAAPIFCGLVTCLWQAFPDLTVKEIIDVVRRSGSRYTHPDNIYGYGVADIWKAYQLIQKERGNR</sequence>
<dbReference type="SUPFAM" id="SSF52743">
    <property type="entry name" value="Subtilisin-like"/>
    <property type="match status" value="1"/>
</dbReference>
<dbReference type="InterPro" id="IPR017317">
    <property type="entry name" value="Pept_S8_subtilisin_bacteroid-2"/>
</dbReference>
<organism evidence="7 8">
    <name type="scientific">Phocaeicola acetigenes</name>
    <dbReference type="NCBI Taxonomy" id="3016083"/>
    <lineage>
        <taxon>Bacteria</taxon>
        <taxon>Pseudomonadati</taxon>
        <taxon>Bacteroidota</taxon>
        <taxon>Bacteroidia</taxon>
        <taxon>Bacteroidales</taxon>
        <taxon>Bacteroidaceae</taxon>
        <taxon>Phocaeicola</taxon>
    </lineage>
</organism>